<organism evidence="1 2">
    <name type="scientific">Leptospira interrogans str. 2002000626</name>
    <dbReference type="NCBI Taxonomy" id="996803"/>
    <lineage>
        <taxon>Bacteria</taxon>
        <taxon>Pseudomonadati</taxon>
        <taxon>Spirochaetota</taxon>
        <taxon>Spirochaetia</taxon>
        <taxon>Leptospirales</taxon>
        <taxon>Leptospiraceae</taxon>
        <taxon>Leptospira</taxon>
    </lineage>
</organism>
<dbReference type="Proteomes" id="UP000012329">
    <property type="component" value="Unassembled WGS sequence"/>
</dbReference>
<sequence length="42" mass="4873">MDCFRFSCRGSIKMKKLGFNAKNLISTENQTPKKKIHTSKVR</sequence>
<evidence type="ECO:0000313" key="1">
    <source>
        <dbReference type="EMBL" id="EMY06576.1"/>
    </source>
</evidence>
<reference evidence="1 2" key="1">
    <citation type="submission" date="2013-02" db="EMBL/GenBank/DDBJ databases">
        <authorList>
            <person name="Harkins D.M."/>
            <person name="Durkin A.S."/>
            <person name="Brinkac L.M."/>
            <person name="Haft D.H."/>
            <person name="Selengut J.D."/>
            <person name="Sanka R."/>
            <person name="DePew J."/>
            <person name="Purushe J."/>
            <person name="Whelen A.C."/>
            <person name="Vinetz J.M."/>
            <person name="Sutton G.G."/>
            <person name="Nierman W.C."/>
            <person name="Fouts D.E."/>
        </authorList>
    </citation>
    <scope>NUCLEOTIDE SEQUENCE [LARGE SCALE GENOMIC DNA]</scope>
    <source>
        <strain evidence="1 2">2002000626</strain>
    </source>
</reference>
<proteinExistence type="predicted"/>
<name>A0A829DDX4_LEPIR</name>
<gene>
    <name evidence="1" type="ORF">LEP1GSC029_1235</name>
</gene>
<comment type="caution">
    <text evidence="1">The sequence shown here is derived from an EMBL/GenBank/DDBJ whole genome shotgun (WGS) entry which is preliminary data.</text>
</comment>
<dbReference type="EMBL" id="AFJL02000026">
    <property type="protein sequence ID" value="EMY06576.1"/>
    <property type="molecule type" value="Genomic_DNA"/>
</dbReference>
<evidence type="ECO:0000313" key="2">
    <source>
        <dbReference type="Proteomes" id="UP000012329"/>
    </source>
</evidence>
<accession>A0A829DDX4</accession>
<dbReference type="AlphaFoldDB" id="A0A829DDX4"/>
<protein>
    <submittedName>
        <fullName evidence="1">Uncharacterized protein</fullName>
    </submittedName>
</protein>